<dbReference type="RefSeq" id="WP_149612377.1">
    <property type="nucleotide sequence ID" value="NZ_VTUX01000007.1"/>
</dbReference>
<comment type="caution">
    <text evidence="2">The sequence shown here is derived from an EMBL/GenBank/DDBJ whole genome shotgun (WGS) entry which is preliminary data.</text>
</comment>
<dbReference type="PANTHER" id="PTHR31793:SF37">
    <property type="entry name" value="ACYL-COA THIOESTER HYDROLASE YBGC"/>
    <property type="match status" value="1"/>
</dbReference>
<keyword evidence="1" id="KW-0378">Hydrolase</keyword>
<evidence type="ECO:0000313" key="2">
    <source>
        <dbReference type="EMBL" id="KAA1189768.1"/>
    </source>
</evidence>
<dbReference type="InterPro" id="IPR050563">
    <property type="entry name" value="4-hydroxybenzoyl-CoA_TE"/>
</dbReference>
<dbReference type="EMBL" id="VTUX01000007">
    <property type="protein sequence ID" value="KAA1189768.1"/>
    <property type="molecule type" value="Genomic_DNA"/>
</dbReference>
<dbReference type="PANTHER" id="PTHR31793">
    <property type="entry name" value="4-HYDROXYBENZOYL-COA THIOESTERASE FAMILY MEMBER"/>
    <property type="match status" value="1"/>
</dbReference>
<reference evidence="2 3" key="1">
    <citation type="submission" date="2019-09" db="EMBL/GenBank/DDBJ databases">
        <authorList>
            <person name="Chen X.-Y."/>
        </authorList>
    </citation>
    <scope>NUCLEOTIDE SEQUENCE [LARGE SCALE GENOMIC DNA]</scope>
    <source>
        <strain evidence="2 3">NY5</strain>
    </source>
</reference>
<proteinExistence type="predicted"/>
<dbReference type="InterPro" id="IPR029069">
    <property type="entry name" value="HotDog_dom_sf"/>
</dbReference>
<organism evidence="2 3">
    <name type="scientific">Pseudohalioglobus sediminis</name>
    <dbReference type="NCBI Taxonomy" id="2606449"/>
    <lineage>
        <taxon>Bacteria</taxon>
        <taxon>Pseudomonadati</taxon>
        <taxon>Pseudomonadota</taxon>
        <taxon>Gammaproteobacteria</taxon>
        <taxon>Cellvibrionales</taxon>
        <taxon>Halieaceae</taxon>
        <taxon>Pseudohalioglobus</taxon>
    </lineage>
</organism>
<dbReference type="Gene3D" id="3.10.129.10">
    <property type="entry name" value="Hotdog Thioesterase"/>
    <property type="match status" value="1"/>
</dbReference>
<evidence type="ECO:0000313" key="3">
    <source>
        <dbReference type="Proteomes" id="UP000323708"/>
    </source>
</evidence>
<accession>A0A5B0WTF7</accession>
<dbReference type="AlphaFoldDB" id="A0A5B0WTF7"/>
<evidence type="ECO:0000256" key="1">
    <source>
        <dbReference type="ARBA" id="ARBA00022801"/>
    </source>
</evidence>
<protein>
    <submittedName>
        <fullName evidence="2">Acyl-CoA thioesterase</fullName>
    </submittedName>
</protein>
<sequence>MTTADLPWDYPHPHVVEVCVAGTDMDGLNHTNNTVYIQWCEEAAWSHSAALGLDLEAYRQLDRAMAITHSDFHYLAASREGDELAVGTWIVSWDRRLTMLRRFQILRLRDGATLLRGGMRFACIELSSGRPRRLPAEFLAGYAPAVLDIADQDIIV</sequence>
<name>A0A5B0WTF7_9GAMM</name>
<dbReference type="GO" id="GO:0047617">
    <property type="term" value="F:fatty acyl-CoA hydrolase activity"/>
    <property type="evidence" value="ECO:0007669"/>
    <property type="project" value="TreeGrafter"/>
</dbReference>
<dbReference type="SUPFAM" id="SSF54637">
    <property type="entry name" value="Thioesterase/thiol ester dehydrase-isomerase"/>
    <property type="match status" value="1"/>
</dbReference>
<dbReference type="Proteomes" id="UP000323708">
    <property type="component" value="Unassembled WGS sequence"/>
</dbReference>
<gene>
    <name evidence="2" type="ORF">F0M18_15595</name>
</gene>
<keyword evidence="3" id="KW-1185">Reference proteome</keyword>
<dbReference type="CDD" id="cd00586">
    <property type="entry name" value="4HBT"/>
    <property type="match status" value="1"/>
</dbReference>
<dbReference type="Pfam" id="PF13279">
    <property type="entry name" value="4HBT_2"/>
    <property type="match status" value="1"/>
</dbReference>